<dbReference type="InterPro" id="IPR050194">
    <property type="entry name" value="Glycosyltransferase_grp1"/>
</dbReference>
<dbReference type="InterPro" id="IPR001296">
    <property type="entry name" value="Glyco_trans_1"/>
</dbReference>
<dbReference type="GO" id="GO:0016757">
    <property type="term" value="F:glycosyltransferase activity"/>
    <property type="evidence" value="ECO:0007669"/>
    <property type="project" value="InterPro"/>
</dbReference>
<dbReference type="SUPFAM" id="SSF53756">
    <property type="entry name" value="UDP-Glycosyltransferase/glycogen phosphorylase"/>
    <property type="match status" value="1"/>
</dbReference>
<dbReference type="AlphaFoldDB" id="A0A382B6U2"/>
<dbReference type="EMBL" id="UINC01028483">
    <property type="protein sequence ID" value="SVB09540.1"/>
    <property type="molecule type" value="Genomic_DNA"/>
</dbReference>
<dbReference type="Gene3D" id="3.40.50.2000">
    <property type="entry name" value="Glycogen Phosphorylase B"/>
    <property type="match status" value="1"/>
</dbReference>
<proteinExistence type="predicted"/>
<dbReference type="PANTHER" id="PTHR45947">
    <property type="entry name" value="SULFOQUINOVOSYL TRANSFERASE SQD2"/>
    <property type="match status" value="1"/>
</dbReference>
<feature type="non-terminal residue" evidence="2">
    <location>
        <position position="59"/>
    </location>
</feature>
<accession>A0A382B6U2</accession>
<sequence length="59" mass="6465">VGRLEEQKNTESLIEALKELPGVKLSIVGDGSLRAELEKQVSKHSLDVEFLGAVPHEKL</sequence>
<organism evidence="2">
    <name type="scientific">marine metagenome</name>
    <dbReference type="NCBI Taxonomy" id="408172"/>
    <lineage>
        <taxon>unclassified sequences</taxon>
        <taxon>metagenomes</taxon>
        <taxon>ecological metagenomes</taxon>
    </lineage>
</organism>
<protein>
    <recommendedName>
        <fullName evidence="1">Glycosyl transferase family 1 domain-containing protein</fullName>
    </recommendedName>
</protein>
<dbReference type="PANTHER" id="PTHR45947:SF3">
    <property type="entry name" value="SULFOQUINOVOSYL TRANSFERASE SQD2"/>
    <property type="match status" value="1"/>
</dbReference>
<evidence type="ECO:0000313" key="2">
    <source>
        <dbReference type="EMBL" id="SVB09540.1"/>
    </source>
</evidence>
<feature type="domain" description="Glycosyl transferase family 1" evidence="1">
    <location>
        <begin position="1"/>
        <end position="58"/>
    </location>
</feature>
<name>A0A382B6U2_9ZZZZ</name>
<dbReference type="Pfam" id="PF00534">
    <property type="entry name" value="Glycos_transf_1"/>
    <property type="match status" value="1"/>
</dbReference>
<feature type="non-terminal residue" evidence="2">
    <location>
        <position position="1"/>
    </location>
</feature>
<reference evidence="2" key="1">
    <citation type="submission" date="2018-05" db="EMBL/GenBank/DDBJ databases">
        <authorList>
            <person name="Lanie J.A."/>
            <person name="Ng W.-L."/>
            <person name="Kazmierczak K.M."/>
            <person name="Andrzejewski T.M."/>
            <person name="Davidsen T.M."/>
            <person name="Wayne K.J."/>
            <person name="Tettelin H."/>
            <person name="Glass J.I."/>
            <person name="Rusch D."/>
            <person name="Podicherti R."/>
            <person name="Tsui H.-C.T."/>
            <person name="Winkler M.E."/>
        </authorList>
    </citation>
    <scope>NUCLEOTIDE SEQUENCE</scope>
</reference>
<evidence type="ECO:0000259" key="1">
    <source>
        <dbReference type="Pfam" id="PF00534"/>
    </source>
</evidence>
<gene>
    <name evidence="2" type="ORF">METZ01_LOCUS162394</name>
</gene>